<dbReference type="Pfam" id="PF22922">
    <property type="entry name" value="GAF_NLP"/>
    <property type="match status" value="1"/>
</dbReference>
<name>A0A175YJQ5_DAUCS</name>
<feature type="region of interest" description="Disordered" evidence="5">
    <location>
        <begin position="379"/>
        <end position="412"/>
    </location>
</feature>
<dbReference type="SUPFAM" id="SSF54277">
    <property type="entry name" value="CAD &amp; PB1 domains"/>
    <property type="match status" value="1"/>
</dbReference>
<dbReference type="InterPro" id="IPR003035">
    <property type="entry name" value="RWP-RK_dom"/>
</dbReference>
<organism evidence="8">
    <name type="scientific">Daucus carota subsp. sativus</name>
    <name type="common">Carrot</name>
    <dbReference type="NCBI Taxonomy" id="79200"/>
    <lineage>
        <taxon>Eukaryota</taxon>
        <taxon>Viridiplantae</taxon>
        <taxon>Streptophyta</taxon>
        <taxon>Embryophyta</taxon>
        <taxon>Tracheophyta</taxon>
        <taxon>Spermatophyta</taxon>
        <taxon>Magnoliopsida</taxon>
        <taxon>eudicotyledons</taxon>
        <taxon>Gunneridae</taxon>
        <taxon>Pentapetalae</taxon>
        <taxon>asterids</taxon>
        <taxon>campanulids</taxon>
        <taxon>Apiales</taxon>
        <taxon>Apiaceae</taxon>
        <taxon>Apioideae</taxon>
        <taxon>Scandiceae</taxon>
        <taxon>Daucinae</taxon>
        <taxon>Daucus</taxon>
        <taxon>Daucus sect. Daucus</taxon>
    </lineage>
</organism>
<evidence type="ECO:0000313" key="10">
    <source>
        <dbReference type="Proteomes" id="UP000077755"/>
    </source>
</evidence>
<dbReference type="EMBL" id="LNRQ01000009">
    <property type="protein sequence ID" value="KZM83368.1"/>
    <property type="molecule type" value="Genomic_DNA"/>
</dbReference>
<dbReference type="OrthoDB" id="1594986at2759"/>
<dbReference type="PANTHER" id="PTHR32002">
    <property type="entry name" value="PROTEIN NLP8"/>
    <property type="match status" value="1"/>
</dbReference>
<evidence type="ECO:0000259" key="6">
    <source>
        <dbReference type="PROSITE" id="PS51519"/>
    </source>
</evidence>
<accession>A0A175YJQ5</accession>
<evidence type="ECO:0000256" key="2">
    <source>
        <dbReference type="ARBA" id="ARBA00023125"/>
    </source>
</evidence>
<evidence type="ECO:0000259" key="7">
    <source>
        <dbReference type="PROSITE" id="PS51745"/>
    </source>
</evidence>
<dbReference type="Pfam" id="PF00564">
    <property type="entry name" value="PB1"/>
    <property type="match status" value="1"/>
</dbReference>
<feature type="domain" description="PB1" evidence="7">
    <location>
        <begin position="535"/>
        <end position="617"/>
    </location>
</feature>
<keyword evidence="3" id="KW-0804">Transcription</keyword>
<dbReference type="EMBL" id="CP093351">
    <property type="protein sequence ID" value="WOH16344.1"/>
    <property type="molecule type" value="Genomic_DNA"/>
</dbReference>
<dbReference type="InterPro" id="IPR055081">
    <property type="entry name" value="NLP1-9_GAF"/>
</dbReference>
<dbReference type="Gene3D" id="3.10.20.90">
    <property type="entry name" value="Phosphatidylinositol 3-kinase Catalytic Subunit, Chain A, domain 1"/>
    <property type="match status" value="1"/>
</dbReference>
<dbReference type="STRING" id="79200.A0A175YJQ5"/>
<dbReference type="PROSITE" id="PS51519">
    <property type="entry name" value="RWP_RK"/>
    <property type="match status" value="1"/>
</dbReference>
<reference evidence="9" key="2">
    <citation type="submission" date="2022-03" db="EMBL/GenBank/DDBJ databases">
        <title>Draft title - Genomic analysis of global carrot germplasm unveils the trajectory of domestication and the origin of high carotenoid orange carrot.</title>
        <authorList>
            <person name="Iorizzo M."/>
            <person name="Ellison S."/>
            <person name="Senalik D."/>
            <person name="Macko-Podgorni A."/>
            <person name="Grzebelus D."/>
            <person name="Bostan H."/>
            <person name="Rolling W."/>
            <person name="Curaba J."/>
            <person name="Simon P."/>
        </authorList>
    </citation>
    <scope>NUCLEOTIDE SEQUENCE</scope>
    <source>
        <tissue evidence="9">Leaf</tissue>
    </source>
</reference>
<keyword evidence="1" id="KW-0805">Transcription regulation</keyword>
<evidence type="ECO:0000313" key="9">
    <source>
        <dbReference type="EMBL" id="WOH16344.1"/>
    </source>
</evidence>
<dbReference type="AlphaFoldDB" id="A0A175YJQ5"/>
<evidence type="ECO:0000256" key="3">
    <source>
        <dbReference type="ARBA" id="ARBA00023163"/>
    </source>
</evidence>
<dbReference type="InterPro" id="IPR000270">
    <property type="entry name" value="PB1_dom"/>
</dbReference>
<sequence length="618" mass="70472">MGEEIEIHRDVELVKSPGLQHSLVLFWRVSWKDDHVELTIDANRSGMIGCDEEDETTLLPYQTRFAKSVISLDGGDMPKGVIERVHKKWSSEMSPDIKYYSEEEYPHRDFALSCGIRASFCFPFLFSLSILEIVSTRNQDVGTLETFCKSLEYLSALRYNFRDHELLQDCRNSVLEAVLEAVRQRFDLPLTQYWYNDDYNYNLLHQFGDGNSKVLASWFQFKDVCLHMCFRCLLGVSNESARAFFCNNISALSIINYPLAHYARNCGPIACFTIYLFILVEGKNYGSEYVLEFFLPSQEVDNDYPQNLLNSIWTTVKDSVSNCKLAAREREKLEQVLSVKVINSSSTQTEPASFELGQPQSSLLHYDGSELTPTLKMFDKGRDQNSNSNSYEEAAAGETSILNEASQPRRSEEYFKTKGKTMAAERVDNLVEVSSDDEDVEPVTPASKRLKKSKIPCTVENISKHFGRPIKDAAESFGLSVSTFKRRCRDVGIEWWESRTSQKTDGKSGAKNCSLDTSSLQNRHVVTHSSRVFNMMTVKVTYDAGTIRFELPSSSGIAELENSVIERLHLNRKSFSLKYQDDEDDWINITCDKDVQECMKVSRSFNKPTIKMKLGPAY</sequence>
<keyword evidence="2" id="KW-0238">DNA-binding</keyword>
<keyword evidence="4" id="KW-0539">Nucleus</keyword>
<evidence type="ECO:0000313" key="8">
    <source>
        <dbReference type="EMBL" id="KZM83368.1"/>
    </source>
</evidence>
<feature type="domain" description="RWP-RK" evidence="6">
    <location>
        <begin position="440"/>
        <end position="524"/>
    </location>
</feature>
<keyword evidence="10" id="KW-1185">Reference proteome</keyword>
<evidence type="ECO:0000256" key="5">
    <source>
        <dbReference type="SAM" id="MobiDB-lite"/>
    </source>
</evidence>
<proteinExistence type="predicted"/>
<dbReference type="InterPro" id="IPR045012">
    <property type="entry name" value="NLP"/>
</dbReference>
<dbReference type="InterPro" id="IPR053793">
    <property type="entry name" value="PB1-like"/>
</dbReference>
<dbReference type="GO" id="GO:0003677">
    <property type="term" value="F:DNA binding"/>
    <property type="evidence" value="ECO:0007669"/>
    <property type="project" value="UniProtKB-KW"/>
</dbReference>
<dbReference type="Proteomes" id="UP000077755">
    <property type="component" value="Chromosome 9"/>
</dbReference>
<gene>
    <name evidence="8" type="ORF">DCAR_030937</name>
    <name evidence="9" type="ORF">DCAR_0935895</name>
</gene>
<dbReference type="SMART" id="SM00666">
    <property type="entry name" value="PB1"/>
    <property type="match status" value="1"/>
</dbReference>
<protein>
    <recommendedName>
        <fullName evidence="11">PB1 domain-containing protein</fullName>
    </recommendedName>
</protein>
<reference evidence="8" key="1">
    <citation type="journal article" date="2016" name="Nat. Genet.">
        <title>A high-quality carrot genome assembly provides new insights into carotenoid accumulation and asterid genome evolution.</title>
        <authorList>
            <person name="Iorizzo M."/>
            <person name="Ellison S."/>
            <person name="Senalik D."/>
            <person name="Zeng P."/>
            <person name="Satapoomin P."/>
            <person name="Huang J."/>
            <person name="Bowman M."/>
            <person name="Iovene M."/>
            <person name="Sanseverino W."/>
            <person name="Cavagnaro P."/>
            <person name="Yildiz M."/>
            <person name="Macko-Podgorni A."/>
            <person name="Moranska E."/>
            <person name="Grzebelus E."/>
            <person name="Grzebelus D."/>
            <person name="Ashrafi H."/>
            <person name="Zheng Z."/>
            <person name="Cheng S."/>
            <person name="Spooner D."/>
            <person name="Van Deynze A."/>
            <person name="Simon P."/>
        </authorList>
    </citation>
    <scope>NUCLEOTIDE SEQUENCE [LARGE SCALE GENOMIC DNA]</scope>
    <source>
        <tissue evidence="8">Leaf</tissue>
    </source>
</reference>
<evidence type="ECO:0000256" key="4">
    <source>
        <dbReference type="ARBA" id="ARBA00023242"/>
    </source>
</evidence>
<dbReference type="Gramene" id="KZM83368">
    <property type="protein sequence ID" value="KZM83368"/>
    <property type="gene ID" value="DCAR_030937"/>
</dbReference>
<evidence type="ECO:0000256" key="1">
    <source>
        <dbReference type="ARBA" id="ARBA00023015"/>
    </source>
</evidence>
<evidence type="ECO:0008006" key="11">
    <source>
        <dbReference type="Google" id="ProtNLM"/>
    </source>
</evidence>
<dbReference type="KEGG" id="dcr:108203032"/>
<dbReference type="PROSITE" id="PS51745">
    <property type="entry name" value="PB1"/>
    <property type="match status" value="1"/>
</dbReference>
<dbReference type="GO" id="GO:0003700">
    <property type="term" value="F:DNA-binding transcription factor activity"/>
    <property type="evidence" value="ECO:0007669"/>
    <property type="project" value="InterPro"/>
</dbReference>
<dbReference type="PANTHER" id="PTHR32002:SF62">
    <property type="entry name" value="PROTEIN NLP6-LIKE ISOFORM X1"/>
    <property type="match status" value="1"/>
</dbReference>
<dbReference type="Pfam" id="PF02042">
    <property type="entry name" value="RWP-RK"/>
    <property type="match status" value="1"/>
</dbReference>